<evidence type="ECO:0000313" key="7">
    <source>
        <dbReference type="Proteomes" id="UP000276776"/>
    </source>
</evidence>
<gene>
    <name evidence="6" type="ORF">TCLT_LOCUS5331</name>
</gene>
<feature type="transmembrane region" description="Helical" evidence="5">
    <location>
        <begin position="269"/>
        <end position="293"/>
    </location>
</feature>
<feature type="transmembrane region" description="Helical" evidence="5">
    <location>
        <begin position="200"/>
        <end position="221"/>
    </location>
</feature>
<evidence type="ECO:0000313" key="6">
    <source>
        <dbReference type="EMBL" id="VDN02559.1"/>
    </source>
</evidence>
<keyword evidence="3 5" id="KW-1133">Transmembrane helix</keyword>
<dbReference type="Pfam" id="PF02535">
    <property type="entry name" value="Zip"/>
    <property type="match status" value="1"/>
</dbReference>
<dbReference type="EMBL" id="UYYF01004333">
    <property type="protein sequence ID" value="VDN02559.1"/>
    <property type="molecule type" value="Genomic_DNA"/>
</dbReference>
<keyword evidence="7" id="KW-1185">Reference proteome</keyword>
<dbReference type="OrthoDB" id="448280at2759"/>
<dbReference type="AlphaFoldDB" id="A0A0N5CY36"/>
<evidence type="ECO:0000256" key="3">
    <source>
        <dbReference type="ARBA" id="ARBA00022989"/>
    </source>
</evidence>
<comment type="subcellular location">
    <subcellularLocation>
        <location evidence="1">Membrane</location>
        <topology evidence="1">Multi-pass membrane protein</topology>
    </subcellularLocation>
</comment>
<evidence type="ECO:0000313" key="8">
    <source>
        <dbReference type="WBParaSite" id="TCLT_0000534201-mRNA-1"/>
    </source>
</evidence>
<reference evidence="8" key="1">
    <citation type="submission" date="2017-02" db="UniProtKB">
        <authorList>
            <consortium name="WormBaseParasite"/>
        </authorList>
    </citation>
    <scope>IDENTIFICATION</scope>
</reference>
<feature type="transmembrane region" description="Helical" evidence="5">
    <location>
        <begin position="90"/>
        <end position="107"/>
    </location>
</feature>
<dbReference type="GO" id="GO:0005385">
    <property type="term" value="F:zinc ion transmembrane transporter activity"/>
    <property type="evidence" value="ECO:0007669"/>
    <property type="project" value="TreeGrafter"/>
</dbReference>
<evidence type="ECO:0000256" key="2">
    <source>
        <dbReference type="ARBA" id="ARBA00022692"/>
    </source>
</evidence>
<protein>
    <submittedName>
        <fullName evidence="8">Zinc transporter ZIP3</fullName>
    </submittedName>
</protein>
<proteinExistence type="predicted"/>
<feature type="transmembrane region" description="Helical" evidence="5">
    <location>
        <begin position="6"/>
        <end position="28"/>
    </location>
</feature>
<feature type="transmembrane region" description="Helical" evidence="5">
    <location>
        <begin position="49"/>
        <end position="70"/>
    </location>
</feature>
<dbReference type="OMA" id="PFYNYIA"/>
<sequence>MSILVTKIVMLAVMNIAALVFGFLPLKIYKYVETKQKTKSSDELIINRLLTMLSCLSGGVFLGVCLLDLLPVANEAFEQVKQQLEWKATYPYTELLIGSGFFLVYLLEVLSAQFCKHSHVNYEVDDVECKHSNDGSIVFEQGTSTDIHDGTAIENKNSQDSALNLDISDNDNYVKSVTLVLAFSIHSSLEGFAFGVQQTMFSVTALFLGIIVHKSIVTFSIGMTLVKTHSKKLYFVLFLVVIVSLTAPIGGLVGILLESADIGDKSQNTVTAIATSIANGTFLYITFFEILFVEQVRGAHELEKWLSTLIGFVIIAVLMFFEPSD</sequence>
<dbReference type="STRING" id="103827.A0A0N5CY36"/>
<feature type="transmembrane region" description="Helical" evidence="5">
    <location>
        <begin position="305"/>
        <end position="321"/>
    </location>
</feature>
<evidence type="ECO:0000256" key="5">
    <source>
        <dbReference type="SAM" id="Phobius"/>
    </source>
</evidence>
<accession>A0A0N5CY36</accession>
<evidence type="ECO:0000256" key="4">
    <source>
        <dbReference type="ARBA" id="ARBA00023136"/>
    </source>
</evidence>
<keyword evidence="2 5" id="KW-0812">Transmembrane</keyword>
<dbReference type="InterPro" id="IPR003689">
    <property type="entry name" value="ZIP"/>
</dbReference>
<feature type="transmembrane region" description="Helical" evidence="5">
    <location>
        <begin position="173"/>
        <end position="194"/>
    </location>
</feature>
<dbReference type="PANTHER" id="PTHR11040">
    <property type="entry name" value="ZINC/IRON TRANSPORTER"/>
    <property type="match status" value="1"/>
</dbReference>
<dbReference type="Proteomes" id="UP000276776">
    <property type="component" value="Unassembled WGS sequence"/>
</dbReference>
<feature type="transmembrane region" description="Helical" evidence="5">
    <location>
        <begin position="233"/>
        <end position="257"/>
    </location>
</feature>
<dbReference type="WBParaSite" id="TCLT_0000534201-mRNA-1">
    <property type="protein sequence ID" value="TCLT_0000534201-mRNA-1"/>
    <property type="gene ID" value="TCLT_0000534201"/>
</dbReference>
<evidence type="ECO:0000256" key="1">
    <source>
        <dbReference type="ARBA" id="ARBA00004141"/>
    </source>
</evidence>
<dbReference type="PANTHER" id="PTHR11040:SF76">
    <property type="entry name" value="ZINC TRANSPORTER ZIP3"/>
    <property type="match status" value="1"/>
</dbReference>
<organism evidence="8">
    <name type="scientific">Thelazia callipaeda</name>
    <name type="common">Oriental eyeworm</name>
    <name type="synonym">Parasitic nematode</name>
    <dbReference type="NCBI Taxonomy" id="103827"/>
    <lineage>
        <taxon>Eukaryota</taxon>
        <taxon>Metazoa</taxon>
        <taxon>Ecdysozoa</taxon>
        <taxon>Nematoda</taxon>
        <taxon>Chromadorea</taxon>
        <taxon>Rhabditida</taxon>
        <taxon>Spirurina</taxon>
        <taxon>Spiruromorpha</taxon>
        <taxon>Thelazioidea</taxon>
        <taxon>Thelaziidae</taxon>
        <taxon>Thelazia</taxon>
    </lineage>
</organism>
<name>A0A0N5CY36_THECL</name>
<keyword evidence="4 5" id="KW-0472">Membrane</keyword>
<dbReference type="GO" id="GO:0005886">
    <property type="term" value="C:plasma membrane"/>
    <property type="evidence" value="ECO:0007669"/>
    <property type="project" value="TreeGrafter"/>
</dbReference>
<reference evidence="6 7" key="2">
    <citation type="submission" date="2018-11" db="EMBL/GenBank/DDBJ databases">
        <authorList>
            <consortium name="Pathogen Informatics"/>
        </authorList>
    </citation>
    <scope>NUCLEOTIDE SEQUENCE [LARGE SCALE GENOMIC DNA]</scope>
</reference>